<evidence type="ECO:0000256" key="10">
    <source>
        <dbReference type="SAM" id="Phobius"/>
    </source>
</evidence>
<dbReference type="InterPro" id="IPR013767">
    <property type="entry name" value="PAS_fold"/>
</dbReference>
<evidence type="ECO:0000256" key="3">
    <source>
        <dbReference type="ARBA" id="ARBA00004236"/>
    </source>
</evidence>
<dbReference type="SMART" id="SM00387">
    <property type="entry name" value="HATPase_c"/>
    <property type="match status" value="1"/>
</dbReference>
<proteinExistence type="predicted"/>
<feature type="domain" description="Histidine kinase" evidence="11">
    <location>
        <begin position="374"/>
        <end position="594"/>
    </location>
</feature>
<keyword evidence="5" id="KW-0597">Phosphoprotein</keyword>
<evidence type="ECO:0000256" key="2">
    <source>
        <dbReference type="ARBA" id="ARBA00001968"/>
    </source>
</evidence>
<comment type="caution">
    <text evidence="14">The sequence shown here is derived from an EMBL/GenBank/DDBJ whole genome shotgun (WGS) entry which is preliminary data.</text>
</comment>
<dbReference type="EC" id="2.7.13.3" evidence="4"/>
<evidence type="ECO:0000259" key="11">
    <source>
        <dbReference type="PROSITE" id="PS50109"/>
    </source>
</evidence>
<dbReference type="SUPFAM" id="SSF55874">
    <property type="entry name" value="ATPase domain of HSP90 chaperone/DNA topoisomerase II/histidine kinase"/>
    <property type="match status" value="1"/>
</dbReference>
<dbReference type="CDD" id="cd00130">
    <property type="entry name" value="PAS"/>
    <property type="match status" value="1"/>
</dbReference>
<dbReference type="GO" id="GO:0005886">
    <property type="term" value="C:plasma membrane"/>
    <property type="evidence" value="ECO:0007669"/>
    <property type="project" value="UniProtKB-SubCell"/>
</dbReference>
<dbReference type="Gene3D" id="3.30.450.20">
    <property type="entry name" value="PAS domain"/>
    <property type="match status" value="1"/>
</dbReference>
<comment type="subcellular location">
    <subcellularLocation>
        <location evidence="3">Cell membrane</location>
    </subcellularLocation>
</comment>
<dbReference type="PROSITE" id="PS50113">
    <property type="entry name" value="PAC"/>
    <property type="match status" value="1"/>
</dbReference>
<feature type="transmembrane region" description="Helical" evidence="10">
    <location>
        <begin position="38"/>
        <end position="57"/>
    </location>
</feature>
<dbReference type="InterPro" id="IPR003661">
    <property type="entry name" value="HisK_dim/P_dom"/>
</dbReference>
<dbReference type="InterPro" id="IPR050736">
    <property type="entry name" value="Sensor_HK_Regulatory"/>
</dbReference>
<dbReference type="GO" id="GO:0005509">
    <property type="term" value="F:calcium ion binding"/>
    <property type="evidence" value="ECO:0007669"/>
    <property type="project" value="UniProtKB-ARBA"/>
</dbReference>
<dbReference type="FunFam" id="3.30.565.10:FF:000006">
    <property type="entry name" value="Sensor histidine kinase WalK"/>
    <property type="match status" value="1"/>
</dbReference>
<dbReference type="InterPro" id="IPR036097">
    <property type="entry name" value="HisK_dim/P_sf"/>
</dbReference>
<evidence type="ECO:0000256" key="5">
    <source>
        <dbReference type="ARBA" id="ARBA00022553"/>
    </source>
</evidence>
<dbReference type="InterPro" id="IPR036890">
    <property type="entry name" value="HATPase_C_sf"/>
</dbReference>
<evidence type="ECO:0000256" key="9">
    <source>
        <dbReference type="ARBA" id="ARBA00023136"/>
    </source>
</evidence>
<dbReference type="AlphaFoldDB" id="A0A511JFY9"/>
<name>A0A511JFY9_9CELL</name>
<feature type="transmembrane region" description="Helical" evidence="10">
    <location>
        <begin position="165"/>
        <end position="184"/>
    </location>
</feature>
<dbReference type="Gene3D" id="1.10.287.130">
    <property type="match status" value="1"/>
</dbReference>
<dbReference type="SUPFAM" id="SSF55785">
    <property type="entry name" value="PYP-like sensor domain (PAS domain)"/>
    <property type="match status" value="1"/>
</dbReference>
<sequence length="596" mass="63360">MTELWSNERTDLVTMGSRYLRRLARHLGPDGGVVERQLPFVGVFMVALLTLLIPGVNVVSQSDIVIAALLTTGQLLAARYLPWARWPEGRQDILPMVQLLAVAFLRIGTGGPGSAYTTLVFFPVITLASQRDRRGIVLAALGVAGVVLSPVLLTSNVELTVDTGVRTLFVTLVAVVVAATVHEITARLRARSNALLSLQMDQAVLLDRARADAASLARVADQRRAARDALVSVIDSATEQAIIATDATGLVEVFNAGAERLLGYGQGEVVGRLRLTDFHDRDELEARRTLLFADDSPIDHPQTLVDALVAPAVAGRPEVRDWTYVTRDGTRLTVRLAVTRRFEADGTTTGYVVVASDVTSEREAARLQDEFVSLVSHELRTPLTSVLGYLELLTDGTDPLTDEQREYLTVIERNARRQLRLVGDLLLSAQVDAGRFSIAPQAIDLADVVHAAVDAAKPVADAAGVTLAVTARATPLNGDPVRLGQAVDNLVSNAIKFTPSGGTVWVGVTSRGEQGAEGADVIVSDTGIGIPPDELSHLTTRFFRASTATRRAIPGVGLGLSITKAVVDAHGGSLSITSTVGEGTAFTITLPATPPG</sequence>
<keyword evidence="10" id="KW-0812">Transmembrane</keyword>
<comment type="cofactor">
    <cofactor evidence="2">
        <name>a divalent metal cation</name>
        <dbReference type="ChEBI" id="CHEBI:60240"/>
    </cofactor>
</comment>
<dbReference type="EMBL" id="BJWH01000001">
    <property type="protein sequence ID" value="GEL96866.1"/>
    <property type="molecule type" value="Genomic_DNA"/>
</dbReference>
<keyword evidence="8" id="KW-0902">Two-component regulatory system</keyword>
<evidence type="ECO:0000256" key="6">
    <source>
        <dbReference type="ARBA" id="ARBA00022679"/>
    </source>
</evidence>
<keyword evidence="6" id="KW-0808">Transferase</keyword>
<dbReference type="Pfam" id="PF02518">
    <property type="entry name" value="HATPase_c"/>
    <property type="match status" value="1"/>
</dbReference>
<dbReference type="PANTHER" id="PTHR43711">
    <property type="entry name" value="TWO-COMPONENT HISTIDINE KINASE"/>
    <property type="match status" value="1"/>
</dbReference>
<evidence type="ECO:0000256" key="1">
    <source>
        <dbReference type="ARBA" id="ARBA00000085"/>
    </source>
</evidence>
<protein>
    <recommendedName>
        <fullName evidence="4">histidine kinase</fullName>
        <ecNumber evidence="4">2.7.13.3</ecNumber>
    </recommendedName>
</protein>
<dbReference type="Pfam" id="PF00512">
    <property type="entry name" value="HisKA"/>
    <property type="match status" value="1"/>
</dbReference>
<evidence type="ECO:0000259" key="12">
    <source>
        <dbReference type="PROSITE" id="PS50112"/>
    </source>
</evidence>
<accession>A0A511JFY9</accession>
<evidence type="ECO:0000256" key="4">
    <source>
        <dbReference type="ARBA" id="ARBA00012438"/>
    </source>
</evidence>
<dbReference type="CDD" id="cd00075">
    <property type="entry name" value="HATPase"/>
    <property type="match status" value="1"/>
</dbReference>
<dbReference type="PANTHER" id="PTHR43711:SF1">
    <property type="entry name" value="HISTIDINE KINASE 1"/>
    <property type="match status" value="1"/>
</dbReference>
<dbReference type="SMART" id="SM00091">
    <property type="entry name" value="PAS"/>
    <property type="match status" value="1"/>
</dbReference>
<keyword evidence="10" id="KW-1133">Transmembrane helix</keyword>
<dbReference type="InterPro" id="IPR000700">
    <property type="entry name" value="PAS-assoc_C"/>
</dbReference>
<feature type="domain" description="PAC" evidence="13">
    <location>
        <begin position="318"/>
        <end position="370"/>
    </location>
</feature>
<evidence type="ECO:0000256" key="7">
    <source>
        <dbReference type="ARBA" id="ARBA00022777"/>
    </source>
</evidence>
<keyword evidence="15" id="KW-1185">Reference proteome</keyword>
<gene>
    <name evidence="14" type="ORF">CTE05_04130</name>
</gene>
<dbReference type="FunFam" id="1.10.287.130:FF:000001">
    <property type="entry name" value="Two-component sensor histidine kinase"/>
    <property type="match status" value="1"/>
</dbReference>
<dbReference type="InterPro" id="IPR004358">
    <property type="entry name" value="Sig_transdc_His_kin-like_C"/>
</dbReference>
<dbReference type="Pfam" id="PF00989">
    <property type="entry name" value="PAS"/>
    <property type="match status" value="1"/>
</dbReference>
<evidence type="ECO:0000313" key="14">
    <source>
        <dbReference type="EMBL" id="GEL96866.1"/>
    </source>
</evidence>
<evidence type="ECO:0000313" key="15">
    <source>
        <dbReference type="Proteomes" id="UP000321049"/>
    </source>
</evidence>
<dbReference type="RefSeq" id="WP_146844428.1">
    <property type="nucleotide sequence ID" value="NZ_BJWH01000001.1"/>
</dbReference>
<feature type="transmembrane region" description="Helical" evidence="10">
    <location>
        <begin position="103"/>
        <end position="128"/>
    </location>
</feature>
<dbReference type="GO" id="GO:0000155">
    <property type="term" value="F:phosphorelay sensor kinase activity"/>
    <property type="evidence" value="ECO:0007669"/>
    <property type="project" value="InterPro"/>
</dbReference>
<dbReference type="Proteomes" id="UP000321049">
    <property type="component" value="Unassembled WGS sequence"/>
</dbReference>
<dbReference type="InterPro" id="IPR000014">
    <property type="entry name" value="PAS"/>
</dbReference>
<keyword evidence="9 10" id="KW-0472">Membrane</keyword>
<dbReference type="PRINTS" id="PR00344">
    <property type="entry name" value="BCTRLSENSOR"/>
</dbReference>
<dbReference type="InterPro" id="IPR003594">
    <property type="entry name" value="HATPase_dom"/>
</dbReference>
<dbReference type="Gene3D" id="3.30.565.10">
    <property type="entry name" value="Histidine kinase-like ATPase, C-terminal domain"/>
    <property type="match status" value="1"/>
</dbReference>
<feature type="transmembrane region" description="Helical" evidence="10">
    <location>
        <begin position="64"/>
        <end position="83"/>
    </location>
</feature>
<dbReference type="InterPro" id="IPR035965">
    <property type="entry name" value="PAS-like_dom_sf"/>
</dbReference>
<reference evidence="14 15" key="1">
    <citation type="submission" date="2019-07" db="EMBL/GenBank/DDBJ databases">
        <title>Whole genome shotgun sequence of Cellulomonas terrae NBRC 100819.</title>
        <authorList>
            <person name="Hosoyama A."/>
            <person name="Uohara A."/>
            <person name="Ohji S."/>
            <person name="Ichikawa N."/>
        </authorList>
    </citation>
    <scope>NUCLEOTIDE SEQUENCE [LARGE SCALE GENOMIC DNA]</scope>
    <source>
        <strain evidence="14 15">NBRC 100819</strain>
    </source>
</reference>
<dbReference type="SMART" id="SM00388">
    <property type="entry name" value="HisKA"/>
    <property type="match status" value="1"/>
</dbReference>
<keyword evidence="7" id="KW-0418">Kinase</keyword>
<dbReference type="SUPFAM" id="SSF47384">
    <property type="entry name" value="Homodimeric domain of signal transducing histidine kinase"/>
    <property type="match status" value="1"/>
</dbReference>
<evidence type="ECO:0000256" key="8">
    <source>
        <dbReference type="ARBA" id="ARBA00023012"/>
    </source>
</evidence>
<dbReference type="InterPro" id="IPR005467">
    <property type="entry name" value="His_kinase_dom"/>
</dbReference>
<feature type="transmembrane region" description="Helical" evidence="10">
    <location>
        <begin position="135"/>
        <end position="153"/>
    </location>
</feature>
<dbReference type="GO" id="GO:0006355">
    <property type="term" value="P:regulation of DNA-templated transcription"/>
    <property type="evidence" value="ECO:0007669"/>
    <property type="project" value="InterPro"/>
</dbReference>
<dbReference type="PROSITE" id="PS50112">
    <property type="entry name" value="PAS"/>
    <property type="match status" value="1"/>
</dbReference>
<feature type="domain" description="PAS" evidence="12">
    <location>
        <begin position="226"/>
        <end position="291"/>
    </location>
</feature>
<evidence type="ECO:0000259" key="13">
    <source>
        <dbReference type="PROSITE" id="PS50113"/>
    </source>
</evidence>
<dbReference type="CDD" id="cd00082">
    <property type="entry name" value="HisKA"/>
    <property type="match status" value="1"/>
</dbReference>
<dbReference type="PROSITE" id="PS50109">
    <property type="entry name" value="HIS_KIN"/>
    <property type="match status" value="1"/>
</dbReference>
<comment type="catalytic activity">
    <reaction evidence="1">
        <text>ATP + protein L-histidine = ADP + protein N-phospho-L-histidine.</text>
        <dbReference type="EC" id="2.7.13.3"/>
    </reaction>
</comment>
<dbReference type="OrthoDB" id="9757990at2"/>
<organism evidence="14 15">
    <name type="scientific">Cellulomonas terrae</name>
    <dbReference type="NCBI Taxonomy" id="311234"/>
    <lineage>
        <taxon>Bacteria</taxon>
        <taxon>Bacillati</taxon>
        <taxon>Actinomycetota</taxon>
        <taxon>Actinomycetes</taxon>
        <taxon>Micrococcales</taxon>
        <taxon>Cellulomonadaceae</taxon>
        <taxon>Cellulomonas</taxon>
    </lineage>
</organism>